<name>A0A2U3KK59_9FIRM</name>
<gene>
    <name evidence="1" type="ORF">SBF1_2160003</name>
</gene>
<dbReference type="Proteomes" id="UP000238916">
    <property type="component" value="Unassembled WGS sequence"/>
</dbReference>
<sequence>MTVFSKLKSINNQEEYSIKKMKGKGMEFSFILFSMRLV</sequence>
<evidence type="ECO:0000313" key="2">
    <source>
        <dbReference type="Proteomes" id="UP000238916"/>
    </source>
</evidence>
<reference evidence="2" key="1">
    <citation type="submission" date="2018-02" db="EMBL/GenBank/DDBJ databases">
        <authorList>
            <person name="Hausmann B."/>
        </authorList>
    </citation>
    <scope>NUCLEOTIDE SEQUENCE [LARGE SCALE GENOMIC DNA]</scope>
    <source>
        <strain evidence="2">Peat soil MAG SbF1</strain>
    </source>
</reference>
<organism evidence="1 2">
    <name type="scientific">Candidatus Desulfosporosinus infrequens</name>
    <dbReference type="NCBI Taxonomy" id="2043169"/>
    <lineage>
        <taxon>Bacteria</taxon>
        <taxon>Bacillati</taxon>
        <taxon>Bacillota</taxon>
        <taxon>Clostridia</taxon>
        <taxon>Eubacteriales</taxon>
        <taxon>Desulfitobacteriaceae</taxon>
        <taxon>Desulfosporosinus</taxon>
    </lineage>
</organism>
<protein>
    <submittedName>
        <fullName evidence="1">Uncharacterized protein</fullName>
    </submittedName>
</protein>
<evidence type="ECO:0000313" key="1">
    <source>
        <dbReference type="EMBL" id="SPF40058.1"/>
    </source>
</evidence>
<accession>A0A2U3KK59</accession>
<dbReference type="AlphaFoldDB" id="A0A2U3KK59"/>
<dbReference type="EMBL" id="OMOF01000131">
    <property type="protein sequence ID" value="SPF40058.1"/>
    <property type="molecule type" value="Genomic_DNA"/>
</dbReference>
<proteinExistence type="predicted"/>